<name>A0AAU9IX82_9CILI</name>
<sequence length="520" mass="61745">MEKPPAYWIAKFQNKSSTSRCLIHLLGQNVTREIISYLTLEEFINFTMTCKKLWRFAQDPCVRINGSNPGSSALKYVLYQDETIGGQNFSEIMIKRNYSIHNSPKIGLQWTNTPQKIFHFVNIKGENYFIAFKDTFINVYEIPTFKNELIKRESWFCKHEIIDAAGFKNKIVVSYEGGLGLFVYGRCEDLEYFEDINCSKLAVEIAPRHRLTDLKWFENGHLIIAKSRRAIQLYRSDLELIHEISVEEKMLEYHVPSIKTNDFVVYYDNVIKAYKSALQTHVKISYKEIIKVVSSTQYKVFDRVEHALIVQSNSNHLYKNHEALPVFARSFKVDREFLLFIDETSHLTIYDMRNMCFLQDVIEMRNSLNWALLTYISFYKSIYLTKNDKYEINVYHYKEAAPLIFKTPFNKIVNQFYIHPFLCLSGTRYGHFGIMILNLYSYIHHEVYEDIFNYELPPKRNKNVKIPLKKQDEDNEEKKEERVEYRRGNLIRYKEKEKEEGTAKAKNDKKEKKDKHKKHH</sequence>
<evidence type="ECO:0008006" key="4">
    <source>
        <dbReference type="Google" id="ProtNLM"/>
    </source>
</evidence>
<dbReference type="Proteomes" id="UP001162131">
    <property type="component" value="Unassembled WGS sequence"/>
</dbReference>
<organism evidence="2 3">
    <name type="scientific">Blepharisma stoltei</name>
    <dbReference type="NCBI Taxonomy" id="1481888"/>
    <lineage>
        <taxon>Eukaryota</taxon>
        <taxon>Sar</taxon>
        <taxon>Alveolata</taxon>
        <taxon>Ciliophora</taxon>
        <taxon>Postciliodesmatophora</taxon>
        <taxon>Heterotrichea</taxon>
        <taxon>Heterotrichida</taxon>
        <taxon>Blepharismidae</taxon>
        <taxon>Blepharisma</taxon>
    </lineage>
</organism>
<gene>
    <name evidence="2" type="ORF">BSTOLATCC_MIC15735</name>
</gene>
<evidence type="ECO:0000313" key="2">
    <source>
        <dbReference type="EMBL" id="CAG9316300.1"/>
    </source>
</evidence>
<feature type="region of interest" description="Disordered" evidence="1">
    <location>
        <begin position="495"/>
        <end position="520"/>
    </location>
</feature>
<evidence type="ECO:0000313" key="3">
    <source>
        <dbReference type="Proteomes" id="UP001162131"/>
    </source>
</evidence>
<dbReference type="AlphaFoldDB" id="A0AAU9IX82"/>
<evidence type="ECO:0000256" key="1">
    <source>
        <dbReference type="SAM" id="MobiDB-lite"/>
    </source>
</evidence>
<dbReference type="InterPro" id="IPR036047">
    <property type="entry name" value="F-box-like_dom_sf"/>
</dbReference>
<proteinExistence type="predicted"/>
<keyword evidence="3" id="KW-1185">Reference proteome</keyword>
<accession>A0AAU9IX82</accession>
<dbReference type="EMBL" id="CAJZBQ010000015">
    <property type="protein sequence ID" value="CAG9316300.1"/>
    <property type="molecule type" value="Genomic_DNA"/>
</dbReference>
<feature type="region of interest" description="Disordered" evidence="1">
    <location>
        <begin position="466"/>
        <end position="485"/>
    </location>
</feature>
<dbReference type="SUPFAM" id="SSF81383">
    <property type="entry name" value="F-box domain"/>
    <property type="match status" value="1"/>
</dbReference>
<reference evidence="2" key="1">
    <citation type="submission" date="2021-09" db="EMBL/GenBank/DDBJ databases">
        <authorList>
            <consortium name="AG Swart"/>
            <person name="Singh M."/>
            <person name="Singh A."/>
            <person name="Seah K."/>
            <person name="Emmerich C."/>
        </authorList>
    </citation>
    <scope>NUCLEOTIDE SEQUENCE</scope>
    <source>
        <strain evidence="2">ATCC30299</strain>
    </source>
</reference>
<protein>
    <recommendedName>
        <fullName evidence="4">F-box domain-containing protein</fullName>
    </recommendedName>
</protein>
<feature type="compositionally biased region" description="Basic and acidic residues" evidence="1">
    <location>
        <begin position="469"/>
        <end position="485"/>
    </location>
</feature>
<feature type="compositionally biased region" description="Basic and acidic residues" evidence="1">
    <location>
        <begin position="495"/>
        <end position="511"/>
    </location>
</feature>
<comment type="caution">
    <text evidence="2">The sequence shown here is derived from an EMBL/GenBank/DDBJ whole genome shotgun (WGS) entry which is preliminary data.</text>
</comment>